<reference evidence="3" key="1">
    <citation type="submission" date="2020-02" db="EMBL/GenBank/DDBJ databases">
        <title>A new Streptomyces sp. for controlling soil-borne diseases.</title>
        <authorList>
            <person name="Li X."/>
            <person name="Tian Y."/>
            <person name="Gao K."/>
        </authorList>
    </citation>
    <scope>NUCLEOTIDE SEQUENCE [LARGE SCALE GENOMIC DNA]</scope>
    <source>
        <strain evidence="3">0250</strain>
    </source>
</reference>
<accession>A0A6G4APA2</accession>
<dbReference type="SUPFAM" id="SSF52540">
    <property type="entry name" value="P-loop containing nucleoside triphosphate hydrolases"/>
    <property type="match status" value="1"/>
</dbReference>
<feature type="domain" description="AAA+ ATPase" evidence="2">
    <location>
        <begin position="186"/>
        <end position="480"/>
    </location>
</feature>
<dbReference type="InterPro" id="IPR049050">
    <property type="entry name" value="nSTAND3"/>
</dbReference>
<evidence type="ECO:0000313" key="4">
    <source>
        <dbReference type="Proteomes" id="UP000476310"/>
    </source>
</evidence>
<protein>
    <recommendedName>
        <fullName evidence="2">AAA+ ATPase domain-containing protein</fullName>
    </recommendedName>
</protein>
<gene>
    <name evidence="3" type="ORF">G4H13_33895</name>
</gene>
<keyword evidence="4" id="KW-1185">Reference proteome</keyword>
<dbReference type="AlphaFoldDB" id="A0A6G4APA2"/>
<dbReference type="SMART" id="SM00382">
    <property type="entry name" value="AAA"/>
    <property type="match status" value="1"/>
</dbReference>
<feature type="region of interest" description="Disordered" evidence="1">
    <location>
        <begin position="711"/>
        <end position="730"/>
    </location>
</feature>
<organism evidence="3 4">
    <name type="scientific">Streptomyces rhizosphaericus</name>
    <dbReference type="NCBI Taxonomy" id="114699"/>
    <lineage>
        <taxon>Bacteria</taxon>
        <taxon>Bacillati</taxon>
        <taxon>Actinomycetota</taxon>
        <taxon>Actinomycetes</taxon>
        <taxon>Kitasatosporales</taxon>
        <taxon>Streptomycetaceae</taxon>
        <taxon>Streptomyces</taxon>
        <taxon>Streptomyces violaceusniger group</taxon>
    </lineage>
</organism>
<dbReference type="RefSeq" id="WP_164433411.1">
    <property type="nucleotide sequence ID" value="NZ_JAAIKT010000055.1"/>
</dbReference>
<proteinExistence type="predicted"/>
<evidence type="ECO:0000256" key="1">
    <source>
        <dbReference type="SAM" id="MobiDB-lite"/>
    </source>
</evidence>
<dbReference type="Proteomes" id="UP000476310">
    <property type="component" value="Unassembled WGS sequence"/>
</dbReference>
<name>A0A6G4APA2_9ACTN</name>
<dbReference type="Gene3D" id="3.40.50.300">
    <property type="entry name" value="P-loop containing nucleotide triphosphate hydrolases"/>
    <property type="match status" value="1"/>
</dbReference>
<evidence type="ECO:0000313" key="3">
    <source>
        <dbReference type="EMBL" id="NEW75223.1"/>
    </source>
</evidence>
<sequence length="749" mass="86504">MRDFSVLSDVEFEELVGDLLGAEFNTLVERFAAGADGGIDLRWNLLDGIHIAQCKHYRKSTFSQLKAAASKEVAKVIELHPVAYMFVTTFDLSPSQKEQIYSIFSQWMTDPSAVLGGRDVDALITRHQAVERRHPKLWVSTGMQLFWNLHSDIANRTEALRQRIEKSMPKYVVSPGYQAARQLVEDHNVCLISGPPGIGKTTLAHMLLAEHISSGYEPIEVSMDINEAWVSLSRDTRQIFLYDDFLGQITFSERLAKNEDRRLSDLIERFSEEAPRKKLVLTTREYILRDAKLNYERLSELDTRHQFVLELKDYRKSDRAQILYNHLWHSDVSATCLREVAEGGYKHILDHQSYNPRLIEYCTGRAFDVETPGYPERFKATLDHPERIWKVAFEKHLATEQKMLVLVLCTLPRQAHIEILQEAHSALCEYLGITNTETSFREALEVLEGTFIAISRDDSGGTNIRHLNPSVTEFALGRIAMDRRIMAAIIKSAKFFEQLSELFLYGAGGSFFHPGNTTLMSALGKSKDDFLEAMESRFESQSSQRQDVQILGTQFRALIELSGKFEKRVGFYLQVDKEWGLRPSVIEERVEFMITRWRNHEGDKSQALDLFDDVSKNPLSTGLLSDVHDALHNWLEQTLEETEDWQHYVKHLTDHDGVDLDDELWLAERFEEFMEREFRSTSPHPSNLDEMKSLADEFGLHELSDRIEEALHEEHGPDEDDYERPWSVRDHEEKGSDAYIENLFMRFRE</sequence>
<evidence type="ECO:0000259" key="2">
    <source>
        <dbReference type="SMART" id="SM00382"/>
    </source>
</evidence>
<dbReference type="InterPro" id="IPR027417">
    <property type="entry name" value="P-loop_NTPase"/>
</dbReference>
<dbReference type="EMBL" id="JAAIKT010000055">
    <property type="protein sequence ID" value="NEW75223.1"/>
    <property type="molecule type" value="Genomic_DNA"/>
</dbReference>
<comment type="caution">
    <text evidence="3">The sequence shown here is derived from an EMBL/GenBank/DDBJ whole genome shotgun (WGS) entry which is preliminary data.</text>
</comment>
<dbReference type="Pfam" id="PF20720">
    <property type="entry name" value="nSTAND3"/>
    <property type="match status" value="1"/>
</dbReference>
<dbReference type="InterPro" id="IPR003593">
    <property type="entry name" value="AAA+_ATPase"/>
</dbReference>